<dbReference type="PROSITE" id="PS01022">
    <property type="entry name" value="PTR2_1"/>
    <property type="match status" value="1"/>
</dbReference>
<feature type="transmembrane region" description="Helical" evidence="10">
    <location>
        <begin position="413"/>
        <end position="433"/>
    </location>
</feature>
<dbReference type="PROSITE" id="PS01023">
    <property type="entry name" value="PTR2_2"/>
    <property type="match status" value="1"/>
</dbReference>
<keyword evidence="9" id="KW-0175">Coiled coil</keyword>
<keyword evidence="6 10" id="KW-1133">Transmembrane helix</keyword>
<dbReference type="InterPro" id="IPR036259">
    <property type="entry name" value="MFS_trans_sf"/>
</dbReference>
<comment type="caution">
    <text evidence="11">The sequence shown here is derived from an EMBL/GenBank/DDBJ whole genome shotgun (WGS) entry which is preliminary data.</text>
</comment>
<evidence type="ECO:0000256" key="10">
    <source>
        <dbReference type="SAM" id="Phobius"/>
    </source>
</evidence>
<feature type="transmembrane region" description="Helical" evidence="10">
    <location>
        <begin position="6"/>
        <end position="25"/>
    </location>
</feature>
<dbReference type="GO" id="GO:0005886">
    <property type="term" value="C:plasma membrane"/>
    <property type="evidence" value="ECO:0007669"/>
    <property type="project" value="UniProtKB-SubCell"/>
</dbReference>
<evidence type="ECO:0000256" key="1">
    <source>
        <dbReference type="ARBA" id="ARBA00004651"/>
    </source>
</evidence>
<keyword evidence="3" id="KW-1003">Cell membrane</keyword>
<dbReference type="PANTHER" id="PTHR23517">
    <property type="entry name" value="RESISTANCE PROTEIN MDTM, PUTATIVE-RELATED-RELATED"/>
    <property type="match status" value="1"/>
</dbReference>
<comment type="similarity">
    <text evidence="8">Belongs to the major facilitator superfamily. Proton-dependent oligopeptide transporter (POT/PTR) (TC 2.A.17) family.</text>
</comment>
<feature type="transmembrane region" description="Helical" evidence="10">
    <location>
        <begin position="77"/>
        <end position="98"/>
    </location>
</feature>
<evidence type="ECO:0000256" key="9">
    <source>
        <dbReference type="SAM" id="Coils"/>
    </source>
</evidence>
<keyword evidence="5" id="KW-0571">Peptide transport</keyword>
<keyword evidence="7 10" id="KW-0472">Membrane</keyword>
<evidence type="ECO:0000256" key="6">
    <source>
        <dbReference type="ARBA" id="ARBA00022989"/>
    </source>
</evidence>
<name>A0A6N9NJA4_9FLAO</name>
<feature type="transmembrane region" description="Helical" evidence="10">
    <location>
        <begin position="526"/>
        <end position="545"/>
    </location>
</feature>
<feature type="transmembrane region" description="Helical" evidence="10">
    <location>
        <begin position="175"/>
        <end position="196"/>
    </location>
</feature>
<feature type="transmembrane region" description="Helical" evidence="10">
    <location>
        <begin position="334"/>
        <end position="352"/>
    </location>
</feature>
<feature type="transmembrane region" description="Helical" evidence="10">
    <location>
        <begin position="445"/>
        <end position="467"/>
    </location>
</feature>
<feature type="transmembrane region" description="Helical" evidence="10">
    <location>
        <begin position="107"/>
        <end position="129"/>
    </location>
</feature>
<evidence type="ECO:0000256" key="8">
    <source>
        <dbReference type="RuleBase" id="RU003755"/>
    </source>
</evidence>
<evidence type="ECO:0000256" key="3">
    <source>
        <dbReference type="ARBA" id="ARBA00022475"/>
    </source>
</evidence>
<dbReference type="PANTHER" id="PTHR23517:SF15">
    <property type="entry name" value="PROTON-DEPENDENT OLIGOPEPTIDE FAMILY TRANSPORT PROTEIN"/>
    <property type="match status" value="1"/>
</dbReference>
<dbReference type="InterPro" id="IPR005279">
    <property type="entry name" value="Dipep/tripep_permease"/>
</dbReference>
<feature type="transmembrane region" description="Helical" evidence="10">
    <location>
        <begin position="479"/>
        <end position="506"/>
    </location>
</feature>
<keyword evidence="4 8" id="KW-0812">Transmembrane</keyword>
<feature type="transmembrane region" description="Helical" evidence="10">
    <location>
        <begin position="380"/>
        <end position="401"/>
    </location>
</feature>
<dbReference type="RefSeq" id="WP_160632895.1">
    <property type="nucleotide sequence ID" value="NZ_WWNE01000006.1"/>
</dbReference>
<sequence length="556" mass="61907">MDIAKGIMIVSWIFVIIWVPIIIFTNRKLHPKALFVCFFAEMWERFSYYGMRTLLILYMVKELFVDMSFADADAKSLGIYGSYTAMAYLFPVIGGVLADKVLGFRKAILFGGVMMMIGHFALALEGMYFHGNLNLFFLSLAFIIVGNGFFKPNISSFLGNFYGLNDSRKDGAYTIFYMGVNIGALLSIVTCGYVGERISWDYGFGLAGIGMLVGLLVFWLAGPKIFGKKGINPASLETFPEIDEKEDIKLLHATTEDRNKRLEEEANNFTKIDDPKLKKKQLITILAAIFFVPICSLFLNLSDLITIILVVLSIGILGYIIFDARNEEKPVQQKLWVVVVLFLFHAIFWALFEQAGGSITLFTARNVDRMVLGSELPASIFQFFNSFFIILLAPAFSWMWIKLRSKGKEPSTPMKFVLGLSQIAVGFGILVIGGKFFANEGLVPVIFIVLMYFFHTSGELSLSPVGLSMITKLSPKKMVGFIMGIWFLSISLGNKLGGLIGELTAVEGGSENPTVMETLNAYSSTYLTWGVMVVAIASGILLLMVPTLRKWMHGIH</sequence>
<keyword evidence="12" id="KW-1185">Reference proteome</keyword>
<accession>A0A6N9NJA4</accession>
<dbReference type="InterPro" id="IPR050171">
    <property type="entry name" value="MFS_Transporters"/>
</dbReference>
<evidence type="ECO:0000313" key="11">
    <source>
        <dbReference type="EMBL" id="NBG65942.1"/>
    </source>
</evidence>
<dbReference type="Gene3D" id="1.20.1250.20">
    <property type="entry name" value="MFS general substrate transporter like domains"/>
    <property type="match status" value="1"/>
</dbReference>
<dbReference type="Proteomes" id="UP000470771">
    <property type="component" value="Unassembled WGS sequence"/>
</dbReference>
<feature type="transmembrane region" description="Helical" evidence="10">
    <location>
        <begin position="282"/>
        <end position="299"/>
    </location>
</feature>
<comment type="subcellular location">
    <subcellularLocation>
        <location evidence="1">Cell membrane</location>
        <topology evidence="1">Multi-pass membrane protein</topology>
    </subcellularLocation>
    <subcellularLocation>
        <location evidence="8">Membrane</location>
        <topology evidence="8">Multi-pass membrane protein</topology>
    </subcellularLocation>
</comment>
<reference evidence="11 12" key="1">
    <citation type="submission" date="2019-12" db="EMBL/GenBank/DDBJ databases">
        <authorList>
            <person name="Zhao J."/>
        </authorList>
    </citation>
    <scope>NUCLEOTIDE SEQUENCE [LARGE SCALE GENOMIC DNA]</scope>
    <source>
        <strain evidence="11 12">S-15</strain>
    </source>
</reference>
<dbReference type="EMBL" id="WWNE01000006">
    <property type="protein sequence ID" value="NBG65942.1"/>
    <property type="molecule type" value="Genomic_DNA"/>
</dbReference>
<dbReference type="AlphaFoldDB" id="A0A6N9NJA4"/>
<evidence type="ECO:0000256" key="5">
    <source>
        <dbReference type="ARBA" id="ARBA00022856"/>
    </source>
</evidence>
<dbReference type="CDD" id="cd17346">
    <property type="entry name" value="MFS_DtpA_like"/>
    <property type="match status" value="1"/>
</dbReference>
<feature type="coiled-coil region" evidence="9">
    <location>
        <begin position="245"/>
        <end position="272"/>
    </location>
</feature>
<dbReference type="NCBIfam" id="TIGR00924">
    <property type="entry name" value="yjdL_sub1_fam"/>
    <property type="match status" value="2"/>
</dbReference>
<dbReference type="Pfam" id="PF00854">
    <property type="entry name" value="PTR2"/>
    <property type="match status" value="1"/>
</dbReference>
<dbReference type="GO" id="GO:1904680">
    <property type="term" value="F:peptide transmembrane transporter activity"/>
    <property type="evidence" value="ECO:0007669"/>
    <property type="project" value="InterPro"/>
</dbReference>
<feature type="transmembrane region" description="Helical" evidence="10">
    <location>
        <begin position="305"/>
        <end position="322"/>
    </location>
</feature>
<dbReference type="SUPFAM" id="SSF103473">
    <property type="entry name" value="MFS general substrate transporter"/>
    <property type="match status" value="1"/>
</dbReference>
<dbReference type="InterPro" id="IPR018456">
    <property type="entry name" value="PTR2_symporter_CS"/>
</dbReference>
<protein>
    <submittedName>
        <fullName evidence="11">MFS transporter</fullName>
    </submittedName>
</protein>
<evidence type="ECO:0000256" key="7">
    <source>
        <dbReference type="ARBA" id="ARBA00023136"/>
    </source>
</evidence>
<evidence type="ECO:0000256" key="2">
    <source>
        <dbReference type="ARBA" id="ARBA00022448"/>
    </source>
</evidence>
<gene>
    <name evidence="11" type="ORF">GQN54_07405</name>
</gene>
<dbReference type="InterPro" id="IPR000109">
    <property type="entry name" value="POT_fam"/>
</dbReference>
<keyword evidence="2 8" id="KW-0813">Transport</keyword>
<organism evidence="11 12">
    <name type="scientific">Acidiluteibacter ferrifornacis</name>
    <dbReference type="NCBI Taxonomy" id="2692424"/>
    <lineage>
        <taxon>Bacteria</taxon>
        <taxon>Pseudomonadati</taxon>
        <taxon>Bacteroidota</taxon>
        <taxon>Flavobacteriia</taxon>
        <taxon>Flavobacteriales</taxon>
        <taxon>Cryomorphaceae</taxon>
        <taxon>Acidiluteibacter</taxon>
    </lineage>
</organism>
<evidence type="ECO:0000313" key="12">
    <source>
        <dbReference type="Proteomes" id="UP000470771"/>
    </source>
</evidence>
<feature type="transmembrane region" description="Helical" evidence="10">
    <location>
        <begin position="135"/>
        <end position="154"/>
    </location>
</feature>
<proteinExistence type="inferred from homology"/>
<keyword evidence="5" id="KW-0653">Protein transport</keyword>
<feature type="transmembrane region" description="Helical" evidence="10">
    <location>
        <begin position="202"/>
        <end position="221"/>
    </location>
</feature>
<evidence type="ECO:0000256" key="4">
    <source>
        <dbReference type="ARBA" id="ARBA00022692"/>
    </source>
</evidence>
<dbReference type="GO" id="GO:0006857">
    <property type="term" value="P:oligopeptide transport"/>
    <property type="evidence" value="ECO:0007669"/>
    <property type="project" value="InterPro"/>
</dbReference>